<evidence type="ECO:0000256" key="10">
    <source>
        <dbReference type="PIRSR" id="PIRSR001589-3"/>
    </source>
</evidence>
<proteinExistence type="inferred from homology"/>
<dbReference type="CDD" id="cd00712">
    <property type="entry name" value="AsnB"/>
    <property type="match status" value="1"/>
</dbReference>
<evidence type="ECO:0000256" key="1">
    <source>
        <dbReference type="ARBA" id="ARBA00005187"/>
    </source>
</evidence>
<sequence>MCGIAGVWRKRDPIGIADLSDIARMMQALAHRGPDDHDSWSSGRLALGHRRLAIIDPSPAAREPMLTACGQGVLVYNGEVYNYRTLRQVLEAEGRVFRSVSDAEVVLQALHHWGPEKAVPLFDGMFSFAYFDVRSSALWLARDRLGIKPMSVAETGGRILFASEDKAILACEGFPCRVDAREITLRLAWQSRDSSYSLFEGIERLPPAGLWKITDGGIEKRRFWHVLDVLETARITGDTASDAVQMATLQTLLEDSVELHCIADTSIAAACSGGVDSGLITALAKRFRPEIHGYVVDPLLGHSEAANAERTGRHVGVSLRRVPVDRNRFFELWPKVIWHLESDGWHASHVGLMAMAEQCRADGVKVLLTGEGADELFGGYAWQASSMRAWRAWSWPARLFRSKRWLDRKFQRLRQAPFSRSIGHGGGWSHNAVLRALSPDLNFLQPEIFDRLQPVTPLTDRAFLGSCFFDMYSHLQDLLHRHDRLSMAASVELRVPFLENRLIDYAIHLPRRHKYRDKTGKWLLKKVAEKHIPRENIHAPKVGFEISPHFTAGIHGLLRGGFLRDAMKWPAASIDDFVGLARRDVASRLRLVGMELFLRLHAGGETTEKLTETLHAAARNDQT</sequence>
<dbReference type="PANTHER" id="PTHR43284:SF1">
    <property type="entry name" value="ASPARAGINE SYNTHETASE"/>
    <property type="match status" value="1"/>
</dbReference>
<comment type="caution">
    <text evidence="12">The sequence shown here is derived from an EMBL/GenBank/DDBJ whole genome shotgun (WGS) entry which is preliminary data.</text>
</comment>
<dbReference type="Gene3D" id="3.60.20.10">
    <property type="entry name" value="Glutamine Phosphoribosylpyrophosphate, subunit 1, domain 1"/>
    <property type="match status" value="1"/>
</dbReference>
<evidence type="ECO:0000256" key="7">
    <source>
        <dbReference type="ARBA" id="ARBA00048741"/>
    </source>
</evidence>
<dbReference type="Pfam" id="PF13522">
    <property type="entry name" value="GATase_6"/>
    <property type="match status" value="1"/>
</dbReference>
<organism evidence="12 13">
    <name type="scientific">Mesorhizobium waimense</name>
    <dbReference type="NCBI Taxonomy" id="1300307"/>
    <lineage>
        <taxon>Bacteria</taxon>
        <taxon>Pseudomonadati</taxon>
        <taxon>Pseudomonadota</taxon>
        <taxon>Alphaproteobacteria</taxon>
        <taxon>Hyphomicrobiales</taxon>
        <taxon>Phyllobacteriaceae</taxon>
        <taxon>Mesorhizobium</taxon>
    </lineage>
</organism>
<dbReference type="GO" id="GO:0004066">
    <property type="term" value="F:asparagine synthase (glutamine-hydrolyzing) activity"/>
    <property type="evidence" value="ECO:0007669"/>
    <property type="project" value="UniProtKB-EC"/>
</dbReference>
<keyword evidence="13" id="KW-1185">Reference proteome</keyword>
<evidence type="ECO:0000256" key="9">
    <source>
        <dbReference type="PIRSR" id="PIRSR001589-2"/>
    </source>
</evidence>
<keyword evidence="4 9" id="KW-0547">Nucleotide-binding</keyword>
<dbReference type="PIRSF" id="PIRSF001589">
    <property type="entry name" value="Asn_synthetase_glu-h"/>
    <property type="match status" value="1"/>
</dbReference>
<dbReference type="OrthoDB" id="9763290at2"/>
<dbReference type="PROSITE" id="PS51278">
    <property type="entry name" value="GATASE_TYPE_2"/>
    <property type="match status" value="1"/>
</dbReference>
<dbReference type="InterPro" id="IPR033738">
    <property type="entry name" value="AsnB_N"/>
</dbReference>
<keyword evidence="12" id="KW-0436">Ligase</keyword>
<dbReference type="AlphaFoldDB" id="A0A3A5KUK8"/>
<dbReference type="GO" id="GO:0005524">
    <property type="term" value="F:ATP binding"/>
    <property type="evidence" value="ECO:0007669"/>
    <property type="project" value="UniProtKB-KW"/>
</dbReference>
<dbReference type="SUPFAM" id="SSF52402">
    <property type="entry name" value="Adenine nucleotide alpha hydrolases-like"/>
    <property type="match status" value="1"/>
</dbReference>
<comment type="similarity">
    <text evidence="2">Belongs to the asparagine synthetase family.</text>
</comment>
<dbReference type="SUPFAM" id="SSF56235">
    <property type="entry name" value="N-terminal nucleophile aminohydrolases (Ntn hydrolases)"/>
    <property type="match status" value="1"/>
</dbReference>
<evidence type="ECO:0000256" key="8">
    <source>
        <dbReference type="PIRSR" id="PIRSR001589-1"/>
    </source>
</evidence>
<dbReference type="GO" id="GO:0006529">
    <property type="term" value="P:asparagine biosynthetic process"/>
    <property type="evidence" value="ECO:0007669"/>
    <property type="project" value="UniProtKB-KW"/>
</dbReference>
<name>A0A3A5KUK8_9HYPH</name>
<evidence type="ECO:0000256" key="4">
    <source>
        <dbReference type="ARBA" id="ARBA00022741"/>
    </source>
</evidence>
<dbReference type="EMBL" id="QZWZ01000010">
    <property type="protein sequence ID" value="RJT39017.1"/>
    <property type="molecule type" value="Genomic_DNA"/>
</dbReference>
<dbReference type="Pfam" id="PF00733">
    <property type="entry name" value="Asn_synthase"/>
    <property type="match status" value="1"/>
</dbReference>
<dbReference type="Gene3D" id="3.40.50.620">
    <property type="entry name" value="HUPs"/>
    <property type="match status" value="1"/>
</dbReference>
<feature type="site" description="Important for beta-aspartyl-AMP intermediate formation" evidence="10">
    <location>
        <position position="371"/>
    </location>
</feature>
<dbReference type="NCBIfam" id="TIGR01536">
    <property type="entry name" value="asn_synth_AEB"/>
    <property type="match status" value="1"/>
</dbReference>
<feature type="active site" description="For GATase activity" evidence="8">
    <location>
        <position position="2"/>
    </location>
</feature>
<dbReference type="InterPro" id="IPR014729">
    <property type="entry name" value="Rossmann-like_a/b/a_fold"/>
</dbReference>
<feature type="domain" description="Glutamine amidotransferase type-2" evidence="11">
    <location>
        <begin position="2"/>
        <end position="216"/>
    </location>
</feature>
<dbReference type="RefSeq" id="WP_120014894.1">
    <property type="nucleotide sequence ID" value="NZ_QZWZ01000010.1"/>
</dbReference>
<evidence type="ECO:0000256" key="2">
    <source>
        <dbReference type="ARBA" id="ARBA00005752"/>
    </source>
</evidence>
<reference evidence="12 13" key="1">
    <citation type="submission" date="2018-09" db="EMBL/GenBank/DDBJ databases">
        <title>Mesorhizobium carmichaelinearum sp. nov. isolated from Carmichaelinea spp. root nodules in New Zealand.</title>
        <authorList>
            <person name="De Meyer S.E."/>
        </authorList>
    </citation>
    <scope>NUCLEOTIDE SEQUENCE [LARGE SCALE GENOMIC DNA]</scope>
    <source>
        <strain evidence="12 13">ICMP19557</strain>
    </source>
</reference>
<keyword evidence="6 8" id="KW-0315">Glutamine amidotransferase</keyword>
<dbReference type="GO" id="GO:0005829">
    <property type="term" value="C:cytosol"/>
    <property type="evidence" value="ECO:0007669"/>
    <property type="project" value="TreeGrafter"/>
</dbReference>
<evidence type="ECO:0000313" key="13">
    <source>
        <dbReference type="Proteomes" id="UP000272706"/>
    </source>
</evidence>
<evidence type="ECO:0000256" key="5">
    <source>
        <dbReference type="ARBA" id="ARBA00022840"/>
    </source>
</evidence>
<feature type="binding site" evidence="9">
    <location>
        <position position="296"/>
    </location>
    <ligand>
        <name>ATP</name>
        <dbReference type="ChEBI" id="CHEBI:30616"/>
    </ligand>
</feature>
<dbReference type="CDD" id="cd01991">
    <property type="entry name" value="Asn_synthase_B_C"/>
    <property type="match status" value="1"/>
</dbReference>
<dbReference type="InterPro" id="IPR001962">
    <property type="entry name" value="Asn_synthase"/>
</dbReference>
<dbReference type="InterPro" id="IPR051786">
    <property type="entry name" value="ASN_synthetase/amidase"/>
</dbReference>
<dbReference type="PANTHER" id="PTHR43284">
    <property type="entry name" value="ASPARAGINE SYNTHETASE (GLUTAMINE-HYDROLYZING)"/>
    <property type="match status" value="1"/>
</dbReference>
<keyword evidence="8" id="KW-0061">Asparagine biosynthesis</keyword>
<comment type="catalytic activity">
    <reaction evidence="7">
        <text>L-aspartate + L-glutamine + ATP + H2O = L-asparagine + L-glutamate + AMP + diphosphate + H(+)</text>
        <dbReference type="Rhea" id="RHEA:12228"/>
        <dbReference type="ChEBI" id="CHEBI:15377"/>
        <dbReference type="ChEBI" id="CHEBI:15378"/>
        <dbReference type="ChEBI" id="CHEBI:29985"/>
        <dbReference type="ChEBI" id="CHEBI:29991"/>
        <dbReference type="ChEBI" id="CHEBI:30616"/>
        <dbReference type="ChEBI" id="CHEBI:33019"/>
        <dbReference type="ChEBI" id="CHEBI:58048"/>
        <dbReference type="ChEBI" id="CHEBI:58359"/>
        <dbReference type="ChEBI" id="CHEBI:456215"/>
        <dbReference type="EC" id="6.3.5.4"/>
    </reaction>
</comment>
<dbReference type="InterPro" id="IPR029055">
    <property type="entry name" value="Ntn_hydrolases_N"/>
</dbReference>
<keyword evidence="5 9" id="KW-0067">ATP-binding</keyword>
<feature type="binding site" evidence="9">
    <location>
        <position position="102"/>
    </location>
    <ligand>
        <name>L-glutamine</name>
        <dbReference type="ChEBI" id="CHEBI:58359"/>
    </ligand>
</feature>
<evidence type="ECO:0000256" key="6">
    <source>
        <dbReference type="ARBA" id="ARBA00022962"/>
    </source>
</evidence>
<dbReference type="Proteomes" id="UP000272706">
    <property type="component" value="Unassembled WGS sequence"/>
</dbReference>
<keyword evidence="8" id="KW-0028">Amino-acid biosynthesis</keyword>
<comment type="pathway">
    <text evidence="1">Amino-acid biosynthesis; L-asparagine biosynthesis; L-asparagine from L-aspartate (L-Gln route): step 1/1.</text>
</comment>
<dbReference type="InterPro" id="IPR017932">
    <property type="entry name" value="GATase_2_dom"/>
</dbReference>
<dbReference type="EC" id="6.3.5.4" evidence="3"/>
<evidence type="ECO:0000259" key="11">
    <source>
        <dbReference type="PROSITE" id="PS51278"/>
    </source>
</evidence>
<dbReference type="InterPro" id="IPR006426">
    <property type="entry name" value="Asn_synth_AEB"/>
</dbReference>
<evidence type="ECO:0000256" key="3">
    <source>
        <dbReference type="ARBA" id="ARBA00012737"/>
    </source>
</evidence>
<accession>A0A3A5KUK8</accession>
<evidence type="ECO:0000313" key="12">
    <source>
        <dbReference type="EMBL" id="RJT39017.1"/>
    </source>
</evidence>
<gene>
    <name evidence="12" type="primary">asnB</name>
    <name evidence="12" type="ORF">D3227_15100</name>
</gene>
<protein>
    <recommendedName>
        <fullName evidence="3">asparagine synthase (glutamine-hydrolyzing)</fullName>
        <ecNumber evidence="3">6.3.5.4</ecNumber>
    </recommendedName>
</protein>